<evidence type="ECO:0000259" key="6">
    <source>
        <dbReference type="PROSITE" id="PS50966"/>
    </source>
</evidence>
<name>A0ABM2YHW3_GOSHI</name>
<reference evidence="7" key="1">
    <citation type="journal article" date="2020" name="Nat. Genet.">
        <title>Genomic diversifications of five Gossypium allopolyploid species and their impact on cotton improvement.</title>
        <authorList>
            <person name="Chen Z.J."/>
            <person name="Sreedasyam A."/>
            <person name="Ando A."/>
            <person name="Song Q."/>
            <person name="De Santiago L.M."/>
            <person name="Hulse-Kemp A.M."/>
            <person name="Ding M."/>
            <person name="Ye W."/>
            <person name="Kirkbride R.C."/>
            <person name="Jenkins J."/>
            <person name="Plott C."/>
            <person name="Lovell J."/>
            <person name="Lin Y.M."/>
            <person name="Vaughn R."/>
            <person name="Liu B."/>
            <person name="Simpson S."/>
            <person name="Scheffler B.E."/>
            <person name="Wen L."/>
            <person name="Saski C.A."/>
            <person name="Grover C.E."/>
            <person name="Hu G."/>
            <person name="Conover J.L."/>
            <person name="Carlson J.W."/>
            <person name="Shu S."/>
            <person name="Boston L.B."/>
            <person name="Williams M."/>
            <person name="Peterson D.G."/>
            <person name="McGee K."/>
            <person name="Jones D.C."/>
            <person name="Wendel J.F."/>
            <person name="Stelly D.M."/>
            <person name="Grimwood J."/>
            <person name="Schmutz J."/>
        </authorList>
    </citation>
    <scope>NUCLEOTIDE SEQUENCE [LARGE SCALE GENOMIC DNA]</scope>
    <source>
        <strain evidence="7">cv. TM-1</strain>
    </source>
</reference>
<dbReference type="InterPro" id="IPR007527">
    <property type="entry name" value="Znf_SWIM"/>
</dbReference>
<feature type="compositionally biased region" description="Basic and acidic residues" evidence="5">
    <location>
        <begin position="603"/>
        <end position="622"/>
    </location>
</feature>
<protein>
    <recommendedName>
        <fullName evidence="6">SWIM-type domain-containing protein</fullName>
    </recommendedName>
</protein>
<dbReference type="InterPro" id="IPR006564">
    <property type="entry name" value="Znf_PMZ"/>
</dbReference>
<dbReference type="PANTHER" id="PTHR31973">
    <property type="entry name" value="POLYPROTEIN, PUTATIVE-RELATED"/>
    <property type="match status" value="1"/>
</dbReference>
<dbReference type="InterPro" id="IPR018289">
    <property type="entry name" value="MULE_transposase_dom"/>
</dbReference>
<dbReference type="GeneID" id="121203747"/>
<sequence length="704" mass="80319">MGNRREATTVVTSTLTGLIDDNFNGNEENVFGSDVSSSEVPGSDNDVSERVTLDGLNMDGIEVDELCDSDDSGRLDSAHGSDSDGQNWPEFNLENDMSNLRLKVGMLFMSKHSLKEAAKQYSRLNSYFIEFSKNDLRRLKAVCNEKCSWFIWASRLNPNDPTDQTWQIRSSNPNHTCSKVYKNRNVTSAWIGEQYKEKFIADSDYSLKSLQQDVKRDFCCLVSLTKCRRAKLRALELIEGAHKAQYEKIYEYLLEFRTQNEGTTTICYLDNRLFQRIYVCLQACKDGYRAGCRRIVGLDGCFLKGYYGGYLLAAVGIYANNDIYPLVYAAVESENQASWLWFLELLPMDLEIVSSYHISFMSDKQKGLLEAICMLFPNAETRHCVRHLHSNFKNAGFRTKELKDLLWKAARASTIREFDDAMDELRKTNHLTYDWLKKKNPAHWSRSHFSIKSHSDMLVNNLSESFNKMILEAIGKPILTMMETVRTKIICVPSHAGGDKYQVECGLGSQHVVDLVQNSCSYRNWDLTGIPCMHALAVIHVKNEFPETYVQTWHTKQTQIQIYSNFVSPVRGPKQWASLSNMLPILPPPLRRPPGRPTKVRRKEPDEPQTTKRLSKRGEEMRCSKYKIIGHNKRSCKGKVGQNILVKKHQVGVRTQQQATPSQQEGTPTQQGALTQIPTAPTHQETASRQKLPLKRKSTTTTVR</sequence>
<accession>A0ABM2YHW3</accession>
<feature type="compositionally biased region" description="Polar residues" evidence="5">
    <location>
        <begin position="653"/>
        <end position="689"/>
    </location>
</feature>
<keyword evidence="7" id="KW-1185">Reference proteome</keyword>
<evidence type="ECO:0000256" key="2">
    <source>
        <dbReference type="ARBA" id="ARBA00022771"/>
    </source>
</evidence>
<proteinExistence type="predicted"/>
<feature type="region of interest" description="Disordered" evidence="5">
    <location>
        <begin position="587"/>
        <end position="622"/>
    </location>
</feature>
<keyword evidence="3" id="KW-0862">Zinc</keyword>
<feature type="compositionally biased region" description="Pro residues" evidence="5">
    <location>
        <begin position="587"/>
        <end position="596"/>
    </location>
</feature>
<dbReference type="RefSeq" id="XP_040930132.1">
    <property type="nucleotide sequence ID" value="XM_041074198.1"/>
</dbReference>
<evidence type="ECO:0000313" key="8">
    <source>
        <dbReference type="RefSeq" id="XP_040930132.1"/>
    </source>
</evidence>
<dbReference type="PROSITE" id="PS50966">
    <property type="entry name" value="ZF_SWIM"/>
    <property type="match status" value="1"/>
</dbReference>
<feature type="domain" description="SWIM-type" evidence="6">
    <location>
        <begin position="501"/>
        <end position="543"/>
    </location>
</feature>
<feature type="region of interest" description="Disordered" evidence="5">
    <location>
        <begin position="651"/>
        <end position="704"/>
    </location>
</feature>
<evidence type="ECO:0000256" key="5">
    <source>
        <dbReference type="SAM" id="MobiDB-lite"/>
    </source>
</evidence>
<evidence type="ECO:0000256" key="3">
    <source>
        <dbReference type="ARBA" id="ARBA00022833"/>
    </source>
</evidence>
<evidence type="ECO:0000256" key="1">
    <source>
        <dbReference type="ARBA" id="ARBA00022723"/>
    </source>
</evidence>
<dbReference type="Pfam" id="PF10551">
    <property type="entry name" value="MULE"/>
    <property type="match status" value="1"/>
</dbReference>
<gene>
    <name evidence="8" type="primary">LOC121203747</name>
</gene>
<dbReference type="Pfam" id="PF04434">
    <property type="entry name" value="SWIM"/>
    <property type="match status" value="1"/>
</dbReference>
<reference evidence="8" key="2">
    <citation type="submission" date="2025-08" db="UniProtKB">
        <authorList>
            <consortium name="RefSeq"/>
        </authorList>
    </citation>
    <scope>IDENTIFICATION</scope>
</reference>
<organism evidence="7 8">
    <name type="scientific">Gossypium hirsutum</name>
    <name type="common">Upland cotton</name>
    <name type="synonym">Gossypium mexicanum</name>
    <dbReference type="NCBI Taxonomy" id="3635"/>
    <lineage>
        <taxon>Eukaryota</taxon>
        <taxon>Viridiplantae</taxon>
        <taxon>Streptophyta</taxon>
        <taxon>Embryophyta</taxon>
        <taxon>Tracheophyta</taxon>
        <taxon>Spermatophyta</taxon>
        <taxon>Magnoliopsida</taxon>
        <taxon>eudicotyledons</taxon>
        <taxon>Gunneridae</taxon>
        <taxon>Pentapetalae</taxon>
        <taxon>rosids</taxon>
        <taxon>malvids</taxon>
        <taxon>Malvales</taxon>
        <taxon>Malvaceae</taxon>
        <taxon>Malvoideae</taxon>
        <taxon>Gossypium</taxon>
    </lineage>
</organism>
<keyword evidence="2 4" id="KW-0863">Zinc-finger</keyword>
<evidence type="ECO:0000256" key="4">
    <source>
        <dbReference type="PROSITE-ProRule" id="PRU00325"/>
    </source>
</evidence>
<dbReference type="Proteomes" id="UP000818029">
    <property type="component" value="Chromosome A07"/>
</dbReference>
<dbReference type="SMART" id="SM00575">
    <property type="entry name" value="ZnF_PMZ"/>
    <property type="match status" value="1"/>
</dbReference>
<dbReference type="PANTHER" id="PTHR31973:SF187">
    <property type="entry name" value="MUTATOR TRANSPOSASE MUDRA PROTEIN"/>
    <property type="match status" value="1"/>
</dbReference>
<evidence type="ECO:0000313" key="7">
    <source>
        <dbReference type="Proteomes" id="UP000818029"/>
    </source>
</evidence>
<keyword evidence="1" id="KW-0479">Metal-binding</keyword>